<dbReference type="Proteomes" id="UP001159405">
    <property type="component" value="Unassembled WGS sequence"/>
</dbReference>
<evidence type="ECO:0000313" key="6">
    <source>
        <dbReference type="Proteomes" id="UP001159405"/>
    </source>
</evidence>
<dbReference type="Gene3D" id="3.90.1750.10">
    <property type="entry name" value="Hect, E3 ligase catalytic domains"/>
    <property type="match status" value="1"/>
</dbReference>
<feature type="region of interest" description="Disordered" evidence="3">
    <location>
        <begin position="1"/>
        <end position="29"/>
    </location>
</feature>
<feature type="domain" description="HECT" evidence="4">
    <location>
        <begin position="387"/>
        <end position="423"/>
    </location>
</feature>
<feature type="compositionally biased region" description="Basic and acidic residues" evidence="3">
    <location>
        <begin position="1"/>
        <end position="25"/>
    </location>
</feature>
<gene>
    <name evidence="5" type="ORF">PLOB_00006154</name>
</gene>
<evidence type="ECO:0000259" key="4">
    <source>
        <dbReference type="PROSITE" id="PS50237"/>
    </source>
</evidence>
<dbReference type="EMBL" id="CALNXK010000128">
    <property type="protein sequence ID" value="CAH3164161.1"/>
    <property type="molecule type" value="Genomic_DNA"/>
</dbReference>
<name>A0ABN8QGG3_9CNID</name>
<comment type="caution">
    <text evidence="2">Lacks conserved residue(s) required for the propagation of feature annotation.</text>
</comment>
<evidence type="ECO:0000256" key="3">
    <source>
        <dbReference type="SAM" id="MobiDB-lite"/>
    </source>
</evidence>
<dbReference type="PROSITE" id="PS50237">
    <property type="entry name" value="HECT"/>
    <property type="match status" value="1"/>
</dbReference>
<dbReference type="InterPro" id="IPR035983">
    <property type="entry name" value="Hect_E3_ubiquitin_ligase"/>
</dbReference>
<dbReference type="SUPFAM" id="SSF56204">
    <property type="entry name" value="Hect, E3 ligase catalytic domain"/>
    <property type="match status" value="1"/>
</dbReference>
<evidence type="ECO:0000256" key="1">
    <source>
        <dbReference type="ARBA" id="ARBA00022786"/>
    </source>
</evidence>
<comment type="caution">
    <text evidence="5">The sequence shown here is derived from an EMBL/GenBank/DDBJ whole genome shotgun (WGS) entry which is preliminary data.</text>
</comment>
<keyword evidence="6" id="KW-1185">Reference proteome</keyword>
<organism evidence="5 6">
    <name type="scientific">Porites lobata</name>
    <dbReference type="NCBI Taxonomy" id="104759"/>
    <lineage>
        <taxon>Eukaryota</taxon>
        <taxon>Metazoa</taxon>
        <taxon>Cnidaria</taxon>
        <taxon>Anthozoa</taxon>
        <taxon>Hexacorallia</taxon>
        <taxon>Scleractinia</taxon>
        <taxon>Fungiina</taxon>
        <taxon>Poritidae</taxon>
        <taxon>Porites</taxon>
    </lineage>
</organism>
<accession>A0ABN8QGG3</accession>
<dbReference type="InterPro" id="IPR000569">
    <property type="entry name" value="HECT_dom"/>
</dbReference>
<sequence length="581" mass="65240">MAEKDRKRSIDGGDHDEAEDGERASKSQKAIRLLREVTTLLTESVNEGEAKESREEPKRVGASSNAILNDFRNIFSPYRISPVALTSTFQQPKHRSSKPKQRGVFFQPKETWTHEFFCLALKGQTRAPLRAEKFQLQAAGLGRRKICFHSKAKFSEFREKLEEEFPKLKSGGGFVLMRTGHQGNSCLATITPPASGYSVPFLRDSSGLGQATAYIRPLQRDLDSTPVSEEPSGNAVEITCFNCGKAVAVTQWDLHDNLCQGGYSVEQSTSMDNCVDLTTGNDNIVRDYSTSATESSRMEPSSTFNPTDDSITKVSHCFREDFKIKGCPDASSSKKDEPFSPSSEVEVTLKDALQKYQKIVDEDRCKIIDVDRAVLWKTALIFYKSSSKEQLYRKLNVMFEGMEDAVDAGALSVEFFADLVRTIDYKLFEGKPDRHVPQYSWEHVYLIKMAGVMVAHSLLQKGPGMPCLAPYVYEYLVSGEKEHAAAYVNYEDLPETSQTGVLKELIKRVEGAQTDEDIHRLCDEPQFSTVIDTSGWPIGRVLNVKSKGDFVTYMLVEELVVNAFNCSRTLEKVWTTLDWWG</sequence>
<evidence type="ECO:0000256" key="2">
    <source>
        <dbReference type="PROSITE-ProRule" id="PRU00104"/>
    </source>
</evidence>
<reference evidence="5 6" key="1">
    <citation type="submission" date="2022-05" db="EMBL/GenBank/DDBJ databases">
        <authorList>
            <consortium name="Genoscope - CEA"/>
            <person name="William W."/>
        </authorList>
    </citation>
    <scope>NUCLEOTIDE SEQUENCE [LARGE SCALE GENOMIC DNA]</scope>
</reference>
<proteinExistence type="predicted"/>
<evidence type="ECO:0000313" key="5">
    <source>
        <dbReference type="EMBL" id="CAH3164161.1"/>
    </source>
</evidence>
<protein>
    <recommendedName>
        <fullName evidence="4">HECT domain-containing protein</fullName>
    </recommendedName>
</protein>
<keyword evidence="1 2" id="KW-0833">Ubl conjugation pathway</keyword>